<evidence type="ECO:0000256" key="2">
    <source>
        <dbReference type="ARBA" id="ARBA00004586"/>
    </source>
</evidence>
<dbReference type="Pfam" id="PF00583">
    <property type="entry name" value="Acetyltransf_1"/>
    <property type="match status" value="1"/>
</dbReference>
<comment type="subcellular location">
    <subcellularLocation>
        <location evidence="1">Endomembrane system</location>
        <topology evidence="1">Peripheral membrane protein</topology>
    </subcellularLocation>
    <subcellularLocation>
        <location evidence="2">Endoplasmic reticulum membrane</location>
    </subcellularLocation>
</comment>
<evidence type="ECO:0000256" key="4">
    <source>
        <dbReference type="ARBA" id="ARBA00022679"/>
    </source>
</evidence>
<dbReference type="GO" id="GO:0004343">
    <property type="term" value="F:glucosamine 6-phosphate N-acetyltransferase activity"/>
    <property type="evidence" value="ECO:0007669"/>
    <property type="project" value="UniProtKB-UniRule"/>
</dbReference>
<evidence type="ECO:0000313" key="10">
    <source>
        <dbReference type="EMBL" id="CEP13377.1"/>
    </source>
</evidence>
<evidence type="ECO:0000256" key="6">
    <source>
        <dbReference type="ARBA" id="ARBA00023136"/>
    </source>
</evidence>
<keyword evidence="7 8" id="KW-0012">Acyltransferase</keyword>
<dbReference type="OrthoDB" id="10039976at2759"/>
<dbReference type="InterPro" id="IPR016181">
    <property type="entry name" value="Acyl_CoA_acyltransferase"/>
</dbReference>
<evidence type="ECO:0000256" key="3">
    <source>
        <dbReference type="ARBA" id="ARBA00011738"/>
    </source>
</evidence>
<dbReference type="STRING" id="35722.A0A0B7ND64"/>
<keyword evidence="4 8" id="KW-0808">Transferase</keyword>
<dbReference type="Gene3D" id="3.40.630.30">
    <property type="match status" value="1"/>
</dbReference>
<keyword evidence="5" id="KW-0256">Endoplasmic reticulum</keyword>
<comment type="subunit">
    <text evidence="3">Homodimer.</text>
</comment>
<comment type="similarity">
    <text evidence="8">Belongs to the acetyltransferase family. GNA1 subfamily.</text>
</comment>
<evidence type="ECO:0000256" key="7">
    <source>
        <dbReference type="ARBA" id="ARBA00023315"/>
    </source>
</evidence>
<evidence type="ECO:0000259" key="9">
    <source>
        <dbReference type="PROSITE" id="PS51186"/>
    </source>
</evidence>
<comment type="catalytic activity">
    <reaction evidence="8">
        <text>D-glucosamine 6-phosphate + acetyl-CoA = N-acetyl-D-glucosamine 6-phosphate + CoA + H(+)</text>
        <dbReference type="Rhea" id="RHEA:10292"/>
        <dbReference type="ChEBI" id="CHEBI:15378"/>
        <dbReference type="ChEBI" id="CHEBI:57287"/>
        <dbReference type="ChEBI" id="CHEBI:57288"/>
        <dbReference type="ChEBI" id="CHEBI:57513"/>
        <dbReference type="ChEBI" id="CHEBI:58725"/>
        <dbReference type="EC" id="2.3.1.4"/>
    </reaction>
</comment>
<protein>
    <recommendedName>
        <fullName evidence="8">Glucosamine 6-phosphate N-acetyltransferase</fullName>
        <ecNumber evidence="8">2.3.1.4</ecNumber>
    </recommendedName>
</protein>
<dbReference type="FunFam" id="3.40.630.30:FF:000048">
    <property type="entry name" value="Glucosamine 6-phosphate N-acetyltransferase"/>
    <property type="match status" value="1"/>
</dbReference>
<comment type="pathway">
    <text evidence="8">Nucleotide-sugar biosynthesis; UDP-N-acetyl-alpha-D-glucosamine biosynthesis; N-acetyl-alpha-D-glucosamine 1-phosphate from alpha-D-glucosamine 6-phosphate (route I): step 1/2.</text>
</comment>
<accession>A0A0B7ND64</accession>
<dbReference type="EMBL" id="LN729576">
    <property type="protein sequence ID" value="CEP13377.1"/>
    <property type="molecule type" value="Genomic_DNA"/>
</dbReference>
<keyword evidence="11" id="KW-1185">Reference proteome</keyword>
<gene>
    <name evidence="10" type="primary">PARPA_07438.1 scaffold 27627</name>
</gene>
<organism evidence="10 11">
    <name type="scientific">Parasitella parasitica</name>
    <dbReference type="NCBI Taxonomy" id="35722"/>
    <lineage>
        <taxon>Eukaryota</taxon>
        <taxon>Fungi</taxon>
        <taxon>Fungi incertae sedis</taxon>
        <taxon>Mucoromycota</taxon>
        <taxon>Mucoromycotina</taxon>
        <taxon>Mucoromycetes</taxon>
        <taxon>Mucorales</taxon>
        <taxon>Mucorineae</taxon>
        <taxon>Mucoraceae</taxon>
        <taxon>Parasitella</taxon>
    </lineage>
</organism>
<dbReference type="InterPro" id="IPR000182">
    <property type="entry name" value="GNAT_dom"/>
</dbReference>
<dbReference type="GO" id="GO:0005789">
    <property type="term" value="C:endoplasmic reticulum membrane"/>
    <property type="evidence" value="ECO:0007669"/>
    <property type="project" value="UniProtKB-SubCell"/>
</dbReference>
<evidence type="ECO:0000256" key="5">
    <source>
        <dbReference type="ARBA" id="ARBA00022824"/>
    </source>
</evidence>
<dbReference type="EC" id="2.3.1.4" evidence="8"/>
<evidence type="ECO:0000256" key="8">
    <source>
        <dbReference type="RuleBase" id="RU365086"/>
    </source>
</evidence>
<dbReference type="PANTHER" id="PTHR13355">
    <property type="entry name" value="GLUCOSAMINE 6-PHOSPHATE N-ACETYLTRANSFERASE"/>
    <property type="match status" value="1"/>
</dbReference>
<proteinExistence type="inferred from homology"/>
<dbReference type="Proteomes" id="UP000054107">
    <property type="component" value="Unassembled WGS sequence"/>
</dbReference>
<dbReference type="SUPFAM" id="SSF55729">
    <property type="entry name" value="Acyl-CoA N-acyltransferases (Nat)"/>
    <property type="match status" value="1"/>
</dbReference>
<reference evidence="10 11" key="1">
    <citation type="submission" date="2014-09" db="EMBL/GenBank/DDBJ databases">
        <authorList>
            <person name="Ellenberger Sabrina"/>
        </authorList>
    </citation>
    <scope>NUCLEOTIDE SEQUENCE [LARGE SCALE GENOMIC DNA]</scope>
    <source>
        <strain evidence="10 11">CBS 412.66</strain>
    </source>
</reference>
<dbReference type="GO" id="GO:0006048">
    <property type="term" value="P:UDP-N-acetylglucosamine biosynthetic process"/>
    <property type="evidence" value="ECO:0007669"/>
    <property type="project" value="UniProtKB-UniRule"/>
</dbReference>
<evidence type="ECO:0000256" key="1">
    <source>
        <dbReference type="ARBA" id="ARBA00004184"/>
    </source>
</evidence>
<dbReference type="PROSITE" id="PS51186">
    <property type="entry name" value="GNAT"/>
    <property type="match status" value="1"/>
</dbReference>
<feature type="domain" description="N-acetyltransferase" evidence="9">
    <location>
        <begin position="62"/>
        <end position="214"/>
    </location>
</feature>
<name>A0A0B7ND64_9FUNG</name>
<dbReference type="PANTHER" id="PTHR13355:SF11">
    <property type="entry name" value="GLUCOSAMINE 6-PHOSPHATE N-ACETYLTRANSFERASE"/>
    <property type="match status" value="1"/>
</dbReference>
<evidence type="ECO:0000313" key="11">
    <source>
        <dbReference type="Proteomes" id="UP000054107"/>
    </source>
</evidence>
<dbReference type="InterPro" id="IPR039143">
    <property type="entry name" value="GNPNAT1-like"/>
</dbReference>
<sequence length="214" mass="24247">MLGNKIRQSVSNAYGISARDFVELISMLAYTSTGSELSCAEEVLFEDKYLSPEVQSNLHEGYKLYPLRANDFERGYLDVLSVLTEVGDHTVETWNSQFQFMKKHNDTYFTVTITDEKSDRIAATGTILIEHKFVHKNGLVGHIEDIAVDSSHQGKKLGLRIIEALKFIGQLTGCYKVILDCSVKNIPFYEKCGFTPKESQMAWYIPSPHEKSHL</sequence>
<dbReference type="CDD" id="cd04301">
    <property type="entry name" value="NAT_SF"/>
    <property type="match status" value="1"/>
</dbReference>
<dbReference type="AlphaFoldDB" id="A0A0B7ND64"/>
<keyword evidence="6" id="KW-0472">Membrane</keyword>
<dbReference type="UniPathway" id="UPA00113">
    <property type="reaction ID" value="UER00529"/>
</dbReference>